<reference evidence="2 3" key="1">
    <citation type="submission" date="2020-07" db="EMBL/GenBank/DDBJ databases">
        <title>Halophilic bacteria isolated from french cheeses.</title>
        <authorList>
            <person name="Kothe C.I."/>
            <person name="Farah-Kraiem B."/>
            <person name="Renault P."/>
            <person name="Dridi B."/>
        </authorList>
    </citation>
    <scope>NUCLEOTIDE SEQUENCE [LARGE SCALE GENOMIC DNA]</scope>
    <source>
        <strain evidence="2 3">FME20</strain>
    </source>
</reference>
<name>A0ABR9FVK9_9GAMM</name>
<evidence type="ECO:0000313" key="3">
    <source>
        <dbReference type="Proteomes" id="UP001645038"/>
    </source>
</evidence>
<dbReference type="InterPro" id="IPR058548">
    <property type="entry name" value="MlaB-like_STAS"/>
</dbReference>
<sequence>MTLLLSQSQVSLKVEQGTLYVAGDAGMATAAELAAVGSKWLKATELNAVALDFSGVQKASSAVVSVLFEWLRTCQACEITVSGVMLSAPLERLAALSEVEALIHSPTLAR</sequence>
<dbReference type="Proteomes" id="UP001645038">
    <property type="component" value="Unassembled WGS sequence"/>
</dbReference>
<keyword evidence="3" id="KW-1185">Reference proteome</keyword>
<dbReference type="Pfam" id="PF13466">
    <property type="entry name" value="STAS_2"/>
    <property type="match status" value="1"/>
</dbReference>
<gene>
    <name evidence="2" type="ORF">EI547_04335</name>
</gene>
<accession>A0ABR9FVK9</accession>
<feature type="domain" description="MlaB-like STAS" evidence="1">
    <location>
        <begin position="21"/>
        <end position="98"/>
    </location>
</feature>
<dbReference type="Gene3D" id="3.30.750.24">
    <property type="entry name" value="STAS domain"/>
    <property type="match status" value="1"/>
</dbReference>
<evidence type="ECO:0000259" key="1">
    <source>
        <dbReference type="Pfam" id="PF13466"/>
    </source>
</evidence>
<dbReference type="RefSeq" id="WP_192537184.1">
    <property type="nucleotide sequence ID" value="NZ_JABUZA010000002.1"/>
</dbReference>
<evidence type="ECO:0000313" key="2">
    <source>
        <dbReference type="EMBL" id="MBE0462686.1"/>
    </source>
</evidence>
<dbReference type="SUPFAM" id="SSF52091">
    <property type="entry name" value="SpoIIaa-like"/>
    <property type="match status" value="1"/>
</dbReference>
<dbReference type="InterPro" id="IPR036513">
    <property type="entry name" value="STAS_dom_sf"/>
</dbReference>
<comment type="caution">
    <text evidence="2">The sequence shown here is derived from an EMBL/GenBank/DDBJ whole genome shotgun (WGS) entry which is preliminary data.</text>
</comment>
<proteinExistence type="predicted"/>
<protein>
    <submittedName>
        <fullName evidence="2">STAS domain-containing protein</fullName>
    </submittedName>
</protein>
<dbReference type="EMBL" id="RRZB01000007">
    <property type="protein sequence ID" value="MBE0462686.1"/>
    <property type="molecule type" value="Genomic_DNA"/>
</dbReference>
<organism evidence="2 3">
    <name type="scientific">Halomonas colorata</name>
    <dbReference type="NCBI Taxonomy" id="2742615"/>
    <lineage>
        <taxon>Bacteria</taxon>
        <taxon>Pseudomonadati</taxon>
        <taxon>Pseudomonadota</taxon>
        <taxon>Gammaproteobacteria</taxon>
        <taxon>Oceanospirillales</taxon>
        <taxon>Halomonadaceae</taxon>
        <taxon>Halomonas</taxon>
    </lineage>
</organism>